<dbReference type="GO" id="GO:0019829">
    <property type="term" value="F:ATPase-coupled monoatomic cation transmembrane transporter activity"/>
    <property type="evidence" value="ECO:0007669"/>
    <property type="project" value="TreeGrafter"/>
</dbReference>
<dbReference type="Pfam" id="PF00690">
    <property type="entry name" value="Cation_ATPase_N"/>
    <property type="match status" value="1"/>
</dbReference>
<feature type="transmembrane region" description="Helical" evidence="12">
    <location>
        <begin position="847"/>
        <end position="867"/>
    </location>
</feature>
<feature type="compositionally biased region" description="Pro residues" evidence="11">
    <location>
        <begin position="925"/>
        <end position="937"/>
    </location>
</feature>
<evidence type="ECO:0000313" key="15">
    <source>
        <dbReference type="Proteomes" id="UP000245639"/>
    </source>
</evidence>
<dbReference type="EMBL" id="QEKW01000013">
    <property type="protein sequence ID" value="PVZ06303.1"/>
    <property type="molecule type" value="Genomic_DNA"/>
</dbReference>
<dbReference type="Gene3D" id="2.70.150.10">
    <property type="entry name" value="Calcium-transporting ATPase, cytoplasmic transduction domain A"/>
    <property type="match status" value="1"/>
</dbReference>
<dbReference type="PRINTS" id="PR00120">
    <property type="entry name" value="HATPASE"/>
</dbReference>
<dbReference type="InterPro" id="IPR036412">
    <property type="entry name" value="HAD-like_sf"/>
</dbReference>
<dbReference type="InterPro" id="IPR006068">
    <property type="entry name" value="ATPase_P-typ_cation-transptr_C"/>
</dbReference>
<feature type="region of interest" description="Disordered" evidence="11">
    <location>
        <begin position="903"/>
        <end position="943"/>
    </location>
</feature>
<protein>
    <submittedName>
        <fullName evidence="14">Calcium-translocating P-type ATPase</fullName>
    </submittedName>
</protein>
<evidence type="ECO:0000256" key="9">
    <source>
        <dbReference type="ARBA" id="ARBA00023136"/>
    </source>
</evidence>
<dbReference type="PANTHER" id="PTHR43294">
    <property type="entry name" value="SODIUM/POTASSIUM-TRANSPORTING ATPASE SUBUNIT ALPHA"/>
    <property type="match status" value="1"/>
</dbReference>
<keyword evidence="5" id="KW-0547">Nucleotide-binding</keyword>
<evidence type="ECO:0000256" key="8">
    <source>
        <dbReference type="ARBA" id="ARBA00022989"/>
    </source>
</evidence>
<dbReference type="Gene3D" id="3.40.50.1000">
    <property type="entry name" value="HAD superfamily/HAD-like"/>
    <property type="match status" value="1"/>
</dbReference>
<feature type="transmembrane region" description="Helical" evidence="12">
    <location>
        <begin position="763"/>
        <end position="787"/>
    </location>
</feature>
<comment type="caution">
    <text evidence="14">The sequence shown here is derived from an EMBL/GenBank/DDBJ whole genome shotgun (WGS) entry which is preliminary data.</text>
</comment>
<comment type="similarity">
    <text evidence="2">Belongs to the cation transport ATPase (P-type) (TC 3.A.3) family. Type IIA subfamily.</text>
</comment>
<dbReference type="AlphaFoldDB" id="A0A2U1F295"/>
<reference evidence="14 15" key="1">
    <citation type="submission" date="2018-04" db="EMBL/GenBank/DDBJ databases">
        <title>Genomic Encyclopedia of Type Strains, Phase IV (KMG-IV): sequencing the most valuable type-strain genomes for metagenomic binning, comparative biology and taxonomic classification.</title>
        <authorList>
            <person name="Goeker M."/>
        </authorList>
    </citation>
    <scope>NUCLEOTIDE SEQUENCE [LARGE SCALE GENOMIC DNA]</scope>
    <source>
        <strain evidence="14 15">DSM 45771</strain>
    </source>
</reference>
<dbReference type="SMART" id="SM00831">
    <property type="entry name" value="Cation_ATPase_N"/>
    <property type="match status" value="1"/>
</dbReference>
<name>A0A2U1F295_9PSEU</name>
<evidence type="ECO:0000313" key="14">
    <source>
        <dbReference type="EMBL" id="PVZ06303.1"/>
    </source>
</evidence>
<evidence type="ECO:0000256" key="1">
    <source>
        <dbReference type="ARBA" id="ARBA00004651"/>
    </source>
</evidence>
<dbReference type="InterPro" id="IPR023299">
    <property type="entry name" value="ATPase_P-typ_cyto_dom_N"/>
</dbReference>
<evidence type="ECO:0000256" key="3">
    <source>
        <dbReference type="ARBA" id="ARBA00022475"/>
    </source>
</evidence>
<dbReference type="SFLD" id="SFLDS00003">
    <property type="entry name" value="Haloacid_Dehalogenase"/>
    <property type="match status" value="1"/>
</dbReference>
<organism evidence="14 15">
    <name type="scientific">Actinomycetospora cinnamomea</name>
    <dbReference type="NCBI Taxonomy" id="663609"/>
    <lineage>
        <taxon>Bacteria</taxon>
        <taxon>Bacillati</taxon>
        <taxon>Actinomycetota</taxon>
        <taxon>Actinomycetes</taxon>
        <taxon>Pseudonocardiales</taxon>
        <taxon>Pseudonocardiaceae</taxon>
        <taxon>Actinomycetospora</taxon>
    </lineage>
</organism>
<dbReference type="InterPro" id="IPR001757">
    <property type="entry name" value="P_typ_ATPase"/>
</dbReference>
<dbReference type="SUPFAM" id="SSF81665">
    <property type="entry name" value="Calcium ATPase, transmembrane domain M"/>
    <property type="match status" value="1"/>
</dbReference>
<dbReference type="Pfam" id="PF13246">
    <property type="entry name" value="Cation_ATPase"/>
    <property type="match status" value="1"/>
</dbReference>
<dbReference type="PRINTS" id="PR00119">
    <property type="entry name" value="CATATPASE"/>
</dbReference>
<dbReference type="Gene3D" id="1.20.1110.10">
    <property type="entry name" value="Calcium-transporting ATPase, transmembrane domain"/>
    <property type="match status" value="1"/>
</dbReference>
<evidence type="ECO:0000256" key="10">
    <source>
        <dbReference type="ARBA" id="ARBA00049360"/>
    </source>
</evidence>
<dbReference type="SUPFAM" id="SSF56784">
    <property type="entry name" value="HAD-like"/>
    <property type="match status" value="1"/>
</dbReference>
<dbReference type="InterPro" id="IPR023214">
    <property type="entry name" value="HAD_sf"/>
</dbReference>
<evidence type="ECO:0000256" key="7">
    <source>
        <dbReference type="ARBA" id="ARBA00022967"/>
    </source>
</evidence>
<feature type="transmembrane region" description="Helical" evidence="12">
    <location>
        <begin position="807"/>
        <end position="826"/>
    </location>
</feature>
<dbReference type="InterPro" id="IPR050510">
    <property type="entry name" value="Cation_transp_ATPase_P-type"/>
</dbReference>
<comment type="catalytic activity">
    <reaction evidence="10">
        <text>ATP + H2O = ADP + phosphate + H(+)</text>
        <dbReference type="Rhea" id="RHEA:13065"/>
        <dbReference type="ChEBI" id="CHEBI:15377"/>
        <dbReference type="ChEBI" id="CHEBI:15378"/>
        <dbReference type="ChEBI" id="CHEBI:30616"/>
        <dbReference type="ChEBI" id="CHEBI:43474"/>
        <dbReference type="ChEBI" id="CHEBI:456216"/>
    </reaction>
</comment>
<keyword evidence="8 12" id="KW-1133">Transmembrane helix</keyword>
<dbReference type="InterPro" id="IPR044492">
    <property type="entry name" value="P_typ_ATPase_HD_dom"/>
</dbReference>
<proteinExistence type="inferred from homology"/>
<evidence type="ECO:0000256" key="11">
    <source>
        <dbReference type="SAM" id="MobiDB-lite"/>
    </source>
</evidence>
<feature type="compositionally biased region" description="Low complexity" evidence="11">
    <location>
        <begin position="907"/>
        <end position="924"/>
    </location>
</feature>
<dbReference type="FunFam" id="3.40.50.1000:FF:000083">
    <property type="entry name" value="Sodium/potassium-transporting ATPase subunit alpha"/>
    <property type="match status" value="1"/>
</dbReference>
<evidence type="ECO:0000256" key="2">
    <source>
        <dbReference type="ARBA" id="ARBA00005675"/>
    </source>
</evidence>
<dbReference type="GO" id="GO:1902600">
    <property type="term" value="P:proton transmembrane transport"/>
    <property type="evidence" value="ECO:0007669"/>
    <property type="project" value="TreeGrafter"/>
</dbReference>
<evidence type="ECO:0000259" key="13">
    <source>
        <dbReference type="SMART" id="SM00831"/>
    </source>
</evidence>
<dbReference type="GO" id="GO:0005524">
    <property type="term" value="F:ATP binding"/>
    <property type="evidence" value="ECO:0007669"/>
    <property type="project" value="UniProtKB-KW"/>
</dbReference>
<dbReference type="Proteomes" id="UP000245639">
    <property type="component" value="Unassembled WGS sequence"/>
</dbReference>
<feature type="transmembrane region" description="Helical" evidence="12">
    <location>
        <begin position="255"/>
        <end position="287"/>
    </location>
</feature>
<gene>
    <name evidence="14" type="ORF">C8D89_11341</name>
</gene>
<dbReference type="SUPFAM" id="SSF81653">
    <property type="entry name" value="Calcium ATPase, transduction domain A"/>
    <property type="match status" value="1"/>
</dbReference>
<dbReference type="InterPro" id="IPR008250">
    <property type="entry name" value="ATPase_P-typ_transduc_dom_A_sf"/>
</dbReference>
<dbReference type="Pfam" id="PF00122">
    <property type="entry name" value="E1-E2_ATPase"/>
    <property type="match status" value="1"/>
</dbReference>
<dbReference type="Pfam" id="PF00689">
    <property type="entry name" value="Cation_ATPase_C"/>
    <property type="match status" value="1"/>
</dbReference>
<dbReference type="NCBIfam" id="TIGR01494">
    <property type="entry name" value="ATPase_P-type"/>
    <property type="match status" value="2"/>
</dbReference>
<sequence length="943" mass="97452">MKDLGRHVAEVDGGPLDEAVDLDAPLDRLWHELRSGPEGLDERDAARRLEVQGPNALPARGRASWPRALARQLVHPLALLLWAAAGLALLAGTPVLAAAVAVVVVLNAGLAFWQEQHAEHAVAALEAYLPARTRVLRGGVAREVPAAEVVRGDVVLLTEGAAVPADGRLVTGAVEVDMSALTGESVPVPRRAGTHPPAPLLEAPDLVFRGTTCTVGSARAVVTGTGAHTEIGRIAALTGHVGHHESPLERQVRRVAWLIAAVAVGTGAAFLPIGLLAGLSFTAALVFAIGLLVANVPEGLLPTITLALAAGVRSLARHGAVVRRLSAVETLGSTTVICTDKTGTLTENRMRPQAFWTAASGRRDPLGDAGLSPALARVAQRCSEADLPDPGRGAGSGDPTELALLALAAAAGLDTRAGTRQRDRRAMHPFDPVLTRMSTVDDTPEGLAVHTKGAVEAVLPRCTRVRRAGSAAPLDAAGRREVLAATGELAADGLRVLALASRPATAADPTAPREEVESGLVLEGLVGLVDPPRASVAPAVARCHAAGITVHVVTGDHPVTAAAVARSVGIGVGGLRVVGGAELAGLRENELDALLAAGDEIVFARVAPEQKLRIVEALEHLGEVVAVTGDGVNDAPALRRADIGVAMGASGTDVAREAATMVLTDDDFATIERAVAAGRRVYENVRKFVVYIFAHAVPEIVPFLLFALSGGAIPLGLTVLQILAIDLGTETLPALALGREPAEPGLMERRPRPRSEGVIRPRMLWRAWGLLGITSAVLTTGAFLLVLLRGGWTPGAPTGPGTALHPLYLEATTATFVGIVACQIGTALAARTEHASLRSVGLGSNPLLWWGIAFELLVTAAVVYLPVGQQIVGTAPLDAATVALLLCCAPVVWGVDELDRWRRRRSAPTSAPTSPPTSAATSAPTSPPPSTPAPAPAPERRTP</sequence>
<keyword evidence="15" id="KW-1185">Reference proteome</keyword>
<dbReference type="PROSITE" id="PS00154">
    <property type="entry name" value="ATPASE_E1_E2"/>
    <property type="match status" value="1"/>
</dbReference>
<evidence type="ECO:0000256" key="12">
    <source>
        <dbReference type="SAM" id="Phobius"/>
    </source>
</evidence>
<feature type="domain" description="Cation-transporting P-type ATPase N-terminal" evidence="13">
    <location>
        <begin position="29"/>
        <end position="93"/>
    </location>
</feature>
<dbReference type="SUPFAM" id="SSF81660">
    <property type="entry name" value="Metal cation-transporting ATPase, ATP-binding domain N"/>
    <property type="match status" value="1"/>
</dbReference>
<dbReference type="SFLD" id="SFLDF00027">
    <property type="entry name" value="p-type_atpase"/>
    <property type="match status" value="1"/>
</dbReference>
<dbReference type="InterPro" id="IPR018303">
    <property type="entry name" value="ATPase_P-typ_P_site"/>
</dbReference>
<evidence type="ECO:0000256" key="5">
    <source>
        <dbReference type="ARBA" id="ARBA00022741"/>
    </source>
</evidence>
<dbReference type="RefSeq" id="WP_243418274.1">
    <property type="nucleotide sequence ID" value="NZ_QEKW01000013.1"/>
</dbReference>
<feature type="transmembrane region" description="Helical" evidence="12">
    <location>
        <begin position="879"/>
        <end position="895"/>
    </location>
</feature>
<dbReference type="SFLD" id="SFLDG00002">
    <property type="entry name" value="C1.7:_P-type_atpase_like"/>
    <property type="match status" value="1"/>
</dbReference>
<keyword evidence="9 12" id="KW-0472">Membrane</keyword>
<dbReference type="InterPro" id="IPR023298">
    <property type="entry name" value="ATPase_P-typ_TM_dom_sf"/>
</dbReference>
<accession>A0A2U1F295</accession>
<dbReference type="Gene3D" id="3.40.1110.10">
    <property type="entry name" value="Calcium-transporting ATPase, cytoplasmic domain N"/>
    <property type="match status" value="1"/>
</dbReference>
<evidence type="ECO:0000256" key="4">
    <source>
        <dbReference type="ARBA" id="ARBA00022692"/>
    </source>
</evidence>
<keyword evidence="6" id="KW-0067">ATP-binding</keyword>
<dbReference type="InterPro" id="IPR004014">
    <property type="entry name" value="ATPase_P-typ_cation-transptr_N"/>
</dbReference>
<keyword evidence="7" id="KW-1278">Translocase</keyword>
<keyword evidence="4 12" id="KW-0812">Transmembrane</keyword>
<dbReference type="GO" id="GO:0016887">
    <property type="term" value="F:ATP hydrolysis activity"/>
    <property type="evidence" value="ECO:0007669"/>
    <property type="project" value="InterPro"/>
</dbReference>
<dbReference type="GO" id="GO:0005886">
    <property type="term" value="C:plasma membrane"/>
    <property type="evidence" value="ECO:0007669"/>
    <property type="project" value="UniProtKB-SubCell"/>
</dbReference>
<feature type="transmembrane region" description="Helical" evidence="12">
    <location>
        <begin position="95"/>
        <end position="113"/>
    </location>
</feature>
<dbReference type="PANTHER" id="PTHR43294:SF21">
    <property type="entry name" value="CATION TRANSPORTING ATPASE"/>
    <property type="match status" value="1"/>
</dbReference>
<dbReference type="InterPro" id="IPR059000">
    <property type="entry name" value="ATPase_P-type_domA"/>
</dbReference>
<comment type="subcellular location">
    <subcellularLocation>
        <location evidence="1">Cell membrane</location>
        <topology evidence="1">Multi-pass membrane protein</topology>
    </subcellularLocation>
</comment>
<evidence type="ECO:0000256" key="6">
    <source>
        <dbReference type="ARBA" id="ARBA00022840"/>
    </source>
</evidence>
<keyword evidence="3" id="KW-1003">Cell membrane</keyword>